<keyword evidence="2" id="KW-1185">Reference proteome</keyword>
<comment type="caution">
    <text evidence="1">The sequence shown here is derived from an EMBL/GenBank/DDBJ whole genome shotgun (WGS) entry which is preliminary data.</text>
</comment>
<dbReference type="RefSeq" id="WP_151423684.1">
    <property type="nucleotide sequence ID" value="NZ_CANKVH010000017.1"/>
</dbReference>
<proteinExistence type="predicted"/>
<gene>
    <name evidence="1" type="ORF">F8O03_09560</name>
</gene>
<evidence type="ECO:0000313" key="2">
    <source>
        <dbReference type="Proteomes" id="UP000490386"/>
    </source>
</evidence>
<dbReference type="EMBL" id="WBJX01000003">
    <property type="protein sequence ID" value="KAB1637471.1"/>
    <property type="molecule type" value="Genomic_DNA"/>
</dbReference>
<dbReference type="Proteomes" id="UP000490386">
    <property type="component" value="Unassembled WGS sequence"/>
</dbReference>
<dbReference type="Gene3D" id="3.40.50.300">
    <property type="entry name" value="P-loop containing nucleotide triphosphate hydrolases"/>
    <property type="match status" value="1"/>
</dbReference>
<name>A0A7J5B0M4_9MICO</name>
<evidence type="ECO:0000313" key="1">
    <source>
        <dbReference type="EMBL" id="KAB1637471.1"/>
    </source>
</evidence>
<sequence>MAATKSRTREQHIAVFGGSGSGKTVLVSSFYGPTQEPQFAKDNLYEVVADDTGQSDKLYQSYLGMKNAAKVPASTRFTHTAYSFLVRPKAWSEERAKNSKPFDALRLVWHDYPGEWFEESAEGEEESRRRVETFTALLSSDVALLLVDGQLLRDNAGSEELYLKSLLTNIRSELLRLKPQLLKNGKPLAQFPRIWVLALSKSDLLPEMDAHGFKALLVEKVSDELDQLRQELRGFVQVPEAMSFAEDFILLSSAKFEPGKIEVTERVGVDAVLPLAAILPFERHVSWAKKLHDGGKVAEKIFSKAGGMAGLAAMGALFVVKKIKLPGPLGLVAGFAASLVSKDSIERGAALAGEKLKTVNAEALAKRDYLTAMLTRFKLDLEEAERKGILVRSKK</sequence>
<accession>A0A7J5B0M4</accession>
<dbReference type="InterPro" id="IPR027417">
    <property type="entry name" value="P-loop_NTPase"/>
</dbReference>
<dbReference type="AlphaFoldDB" id="A0A7J5B0M4"/>
<dbReference type="SUPFAM" id="SSF52540">
    <property type="entry name" value="P-loop containing nucleoside triphosphate hydrolases"/>
    <property type="match status" value="1"/>
</dbReference>
<protein>
    <submittedName>
        <fullName evidence="1">ATP/GTP-binding protein</fullName>
    </submittedName>
</protein>
<organism evidence="1 2">
    <name type="scientific">Pseudoclavibacter terrae</name>
    <dbReference type="NCBI Taxonomy" id="1530195"/>
    <lineage>
        <taxon>Bacteria</taxon>
        <taxon>Bacillati</taxon>
        <taxon>Actinomycetota</taxon>
        <taxon>Actinomycetes</taxon>
        <taxon>Micrococcales</taxon>
        <taxon>Microbacteriaceae</taxon>
        <taxon>Pseudoclavibacter</taxon>
    </lineage>
</organism>
<dbReference type="OrthoDB" id="4476065at2"/>
<reference evidence="1 2" key="1">
    <citation type="submission" date="2019-09" db="EMBL/GenBank/DDBJ databases">
        <title>Phylogeny of genus Pseudoclavibacter and closely related genus.</title>
        <authorList>
            <person name="Li Y."/>
        </authorList>
    </citation>
    <scope>NUCLEOTIDE SEQUENCE [LARGE SCALE GENOMIC DNA]</scope>
    <source>
        <strain evidence="1 2">THG-MD12</strain>
    </source>
</reference>